<dbReference type="Gene3D" id="3.30.420.40">
    <property type="match status" value="2"/>
</dbReference>
<dbReference type="SUPFAM" id="SSF53067">
    <property type="entry name" value="Actin-like ATPase domain"/>
    <property type="match status" value="2"/>
</dbReference>
<evidence type="ECO:0000259" key="6">
    <source>
        <dbReference type="Pfam" id="PF00370"/>
    </source>
</evidence>
<evidence type="ECO:0000313" key="8">
    <source>
        <dbReference type="EMBL" id="SUI47088.1"/>
    </source>
</evidence>
<dbReference type="PANTHER" id="PTHR43095">
    <property type="entry name" value="SUGAR KINASE"/>
    <property type="match status" value="1"/>
</dbReference>
<name>A0A379YLM0_SERMA</name>
<evidence type="ECO:0000313" key="9">
    <source>
        <dbReference type="Proteomes" id="UP000254765"/>
    </source>
</evidence>
<dbReference type="InterPro" id="IPR000577">
    <property type="entry name" value="Carb_kinase_FGGY"/>
</dbReference>
<dbReference type="PROSITE" id="PS00445">
    <property type="entry name" value="FGGY_KINASES_2"/>
    <property type="match status" value="1"/>
</dbReference>
<dbReference type="GO" id="GO:0016773">
    <property type="term" value="F:phosphotransferase activity, alcohol group as acceptor"/>
    <property type="evidence" value="ECO:0007669"/>
    <property type="project" value="InterPro"/>
</dbReference>
<dbReference type="PIRSF" id="PIRSF000538">
    <property type="entry name" value="GlpK"/>
    <property type="match status" value="1"/>
</dbReference>
<accession>A0A379YLM0</accession>
<keyword evidence="3 4" id="KW-0418">Kinase</keyword>
<dbReference type="Proteomes" id="UP000254765">
    <property type="component" value="Unassembled WGS sequence"/>
</dbReference>
<dbReference type="GO" id="GO:0016301">
    <property type="term" value="F:kinase activity"/>
    <property type="evidence" value="ECO:0007669"/>
    <property type="project" value="UniProtKB-KW"/>
</dbReference>
<reference evidence="8 9" key="1">
    <citation type="submission" date="2018-06" db="EMBL/GenBank/DDBJ databases">
        <authorList>
            <consortium name="Pathogen Informatics"/>
            <person name="Doyle S."/>
        </authorList>
    </citation>
    <scope>NUCLEOTIDE SEQUENCE [LARGE SCALE GENOMIC DNA]</scope>
    <source>
        <strain evidence="8 9">NCTC10211</strain>
    </source>
</reference>
<evidence type="ECO:0000256" key="2">
    <source>
        <dbReference type="ARBA" id="ARBA00022679"/>
    </source>
</evidence>
<dbReference type="EC" id="2.7.1.-" evidence="8"/>
<evidence type="ECO:0000256" key="3">
    <source>
        <dbReference type="ARBA" id="ARBA00022777"/>
    </source>
</evidence>
<protein>
    <submittedName>
        <fullName evidence="8">L-xylulose/3-keto-L-gulonate kinase</fullName>
        <ecNumber evidence="8">2.7.1.-</ecNumber>
    </submittedName>
</protein>
<gene>
    <name evidence="8" type="primary">lyx_1</name>
    <name evidence="8" type="ORF">NCTC10211_02071</name>
</gene>
<dbReference type="InterPro" id="IPR018484">
    <property type="entry name" value="FGGY_N"/>
</dbReference>
<dbReference type="GO" id="GO:0005975">
    <property type="term" value="P:carbohydrate metabolic process"/>
    <property type="evidence" value="ECO:0007669"/>
    <property type="project" value="InterPro"/>
</dbReference>
<sequence>MEYWLGLDCGGTFIKAGLYDRRGREHGVARRNLAIVAPQPGWAERDMASLWRTAADVIREVLSASGVAAGAIQAIGISAQGKGAFLLDKQGQPLGNAMLSSDQRALALVQEWQRQGVPQALYPQTRQTLWTGHPVSLLRWLKRHQPERYARIGSVLMAHDYLRYCLTGELACEETNISESNLYQMRSGRYDPALAQLLGIGDIMPALPTIVGSADIAGRVSANAAAITGLQIGTPVVGGLFDVVSTALCAGLQDETRLNAVMGTWSVTSGITDAIVEGFDHPFVYGRHAENGQYIVHEASPTSAANLEWFCHQWGLQDYDQLNRWVAALPKAAGDLLFAPFLYGSNAGLGLSASFYGLQAFHQREHLVQAIYEGVVFCHMTHLNRMRRRFPEAQALRVTGGPAKSRPWMQMFADVSGLPVELPQVEETGCLGAAMAAMVGSGVFSDFTAAQRRLAPRIERLLPDAAAAEAYDHKHQRYQALIAALQNLQPPTRRPHEHETAPAAGARSNPSGYGAAHRRDPQPPCGHHRGRYHFVHQRRHSGG</sequence>
<dbReference type="InterPro" id="IPR018483">
    <property type="entry name" value="Carb_kinase_FGGY_CS"/>
</dbReference>
<evidence type="ECO:0000256" key="5">
    <source>
        <dbReference type="SAM" id="MobiDB-lite"/>
    </source>
</evidence>
<evidence type="ECO:0000256" key="4">
    <source>
        <dbReference type="RuleBase" id="RU003733"/>
    </source>
</evidence>
<dbReference type="Pfam" id="PF00370">
    <property type="entry name" value="FGGY_N"/>
    <property type="match status" value="1"/>
</dbReference>
<dbReference type="InterPro" id="IPR043129">
    <property type="entry name" value="ATPase_NBD"/>
</dbReference>
<evidence type="ECO:0000259" key="7">
    <source>
        <dbReference type="Pfam" id="PF02782"/>
    </source>
</evidence>
<dbReference type="CDD" id="cd07802">
    <property type="entry name" value="ASKHA_NBD_FGGY_EcLyxK-like"/>
    <property type="match status" value="1"/>
</dbReference>
<organism evidence="8 9">
    <name type="scientific">Serratia marcescens</name>
    <dbReference type="NCBI Taxonomy" id="615"/>
    <lineage>
        <taxon>Bacteria</taxon>
        <taxon>Pseudomonadati</taxon>
        <taxon>Pseudomonadota</taxon>
        <taxon>Gammaproteobacteria</taxon>
        <taxon>Enterobacterales</taxon>
        <taxon>Yersiniaceae</taxon>
        <taxon>Serratia</taxon>
    </lineage>
</organism>
<feature type="domain" description="Carbohydrate kinase FGGY N-terminal" evidence="6">
    <location>
        <begin position="3"/>
        <end position="249"/>
    </location>
</feature>
<feature type="region of interest" description="Disordered" evidence="5">
    <location>
        <begin position="490"/>
        <end position="530"/>
    </location>
</feature>
<dbReference type="Pfam" id="PF02782">
    <property type="entry name" value="FGGY_C"/>
    <property type="match status" value="1"/>
</dbReference>
<dbReference type="InterPro" id="IPR050406">
    <property type="entry name" value="FGGY_Carb_Kinase"/>
</dbReference>
<feature type="domain" description="Carbohydrate kinase FGGY C-terminal" evidence="7">
    <location>
        <begin position="258"/>
        <end position="439"/>
    </location>
</feature>
<comment type="similarity">
    <text evidence="1 4">Belongs to the FGGY kinase family.</text>
</comment>
<proteinExistence type="inferred from homology"/>
<dbReference type="EMBL" id="UGYK01000002">
    <property type="protein sequence ID" value="SUI47088.1"/>
    <property type="molecule type" value="Genomic_DNA"/>
</dbReference>
<dbReference type="AlphaFoldDB" id="A0A379YLM0"/>
<dbReference type="InterPro" id="IPR018485">
    <property type="entry name" value="FGGY_C"/>
</dbReference>
<dbReference type="PANTHER" id="PTHR43095:SF3">
    <property type="entry name" value="L-XYLULOSE_3-KETO-L-GULONATE KINASE"/>
    <property type="match status" value="1"/>
</dbReference>
<keyword evidence="2 4" id="KW-0808">Transferase</keyword>
<evidence type="ECO:0000256" key="1">
    <source>
        <dbReference type="ARBA" id="ARBA00009156"/>
    </source>
</evidence>